<gene>
    <name evidence="1" type="ORF">G2W53_023371</name>
</gene>
<protein>
    <submittedName>
        <fullName evidence="1">Uncharacterized protein</fullName>
    </submittedName>
</protein>
<name>A0A834TA82_9FABA</name>
<keyword evidence="2" id="KW-1185">Reference proteome</keyword>
<reference evidence="1" key="1">
    <citation type="submission" date="2020-09" db="EMBL/GenBank/DDBJ databases">
        <title>Genome-Enabled Discovery of Anthraquinone Biosynthesis in Senna tora.</title>
        <authorList>
            <person name="Kang S.-H."/>
            <person name="Pandey R.P."/>
            <person name="Lee C.-M."/>
            <person name="Sim J.-S."/>
            <person name="Jeong J.-T."/>
            <person name="Choi B.-S."/>
            <person name="Jung M."/>
            <person name="Ginzburg D."/>
            <person name="Zhao K."/>
            <person name="Won S.Y."/>
            <person name="Oh T.-J."/>
            <person name="Yu Y."/>
            <person name="Kim N.-H."/>
            <person name="Lee O.R."/>
            <person name="Lee T.-H."/>
            <person name="Bashyal P."/>
            <person name="Kim T.-S."/>
            <person name="Lee W.-H."/>
            <person name="Kawkins C."/>
            <person name="Kim C.-K."/>
            <person name="Kim J.S."/>
            <person name="Ahn B.O."/>
            <person name="Rhee S.Y."/>
            <person name="Sohng J.K."/>
        </authorList>
    </citation>
    <scope>NUCLEOTIDE SEQUENCE</scope>
    <source>
        <tissue evidence="1">Leaf</tissue>
    </source>
</reference>
<dbReference type="Proteomes" id="UP000634136">
    <property type="component" value="Unassembled WGS sequence"/>
</dbReference>
<dbReference type="AlphaFoldDB" id="A0A834TA82"/>
<comment type="caution">
    <text evidence="1">The sequence shown here is derived from an EMBL/GenBank/DDBJ whole genome shotgun (WGS) entry which is preliminary data.</text>
</comment>
<organism evidence="1 2">
    <name type="scientific">Senna tora</name>
    <dbReference type="NCBI Taxonomy" id="362788"/>
    <lineage>
        <taxon>Eukaryota</taxon>
        <taxon>Viridiplantae</taxon>
        <taxon>Streptophyta</taxon>
        <taxon>Embryophyta</taxon>
        <taxon>Tracheophyta</taxon>
        <taxon>Spermatophyta</taxon>
        <taxon>Magnoliopsida</taxon>
        <taxon>eudicotyledons</taxon>
        <taxon>Gunneridae</taxon>
        <taxon>Pentapetalae</taxon>
        <taxon>rosids</taxon>
        <taxon>fabids</taxon>
        <taxon>Fabales</taxon>
        <taxon>Fabaceae</taxon>
        <taxon>Caesalpinioideae</taxon>
        <taxon>Cassia clade</taxon>
        <taxon>Senna</taxon>
    </lineage>
</organism>
<evidence type="ECO:0000313" key="2">
    <source>
        <dbReference type="Proteomes" id="UP000634136"/>
    </source>
</evidence>
<evidence type="ECO:0000313" key="1">
    <source>
        <dbReference type="EMBL" id="KAF7817916.1"/>
    </source>
</evidence>
<sequence>MHRHLKPRLNLSSTELCNFLAQFLSVSDFMSSFNFSSQTFPRNFSGKASRLQYATSALANVNLLLKRLLLLQQNLLHSPLMLQVK</sequence>
<dbReference type="EMBL" id="JAAIUW010000008">
    <property type="protein sequence ID" value="KAF7817916.1"/>
    <property type="molecule type" value="Genomic_DNA"/>
</dbReference>
<accession>A0A834TA82</accession>
<proteinExistence type="predicted"/>